<keyword evidence="2" id="KW-0813">Transport</keyword>
<gene>
    <name evidence="7" type="ORF">DCHRY22_LOCUS11503</name>
</gene>
<evidence type="ECO:0000256" key="2">
    <source>
        <dbReference type="ARBA" id="ARBA00022448"/>
    </source>
</evidence>
<dbReference type="Proteomes" id="UP000789524">
    <property type="component" value="Unassembled WGS sequence"/>
</dbReference>
<comment type="caution">
    <text evidence="7">The sequence shown here is derived from an EMBL/GenBank/DDBJ whole genome shotgun (WGS) entry which is preliminary data.</text>
</comment>
<accession>A0A8J2QZG1</accession>
<dbReference type="PANTHER" id="PTHR13000:SF0">
    <property type="entry name" value="NUCLEOPORIN P54"/>
    <property type="match status" value="1"/>
</dbReference>
<dbReference type="InterPro" id="IPR025712">
    <property type="entry name" value="Nup54_alpha-helical_dom"/>
</dbReference>
<evidence type="ECO:0000256" key="3">
    <source>
        <dbReference type="ARBA" id="ARBA00023242"/>
    </source>
</evidence>
<dbReference type="GO" id="GO:0006607">
    <property type="term" value="P:NLS-bearing protein import into nucleus"/>
    <property type="evidence" value="ECO:0007669"/>
    <property type="project" value="TreeGrafter"/>
</dbReference>
<evidence type="ECO:0000259" key="6">
    <source>
        <dbReference type="Pfam" id="PF18437"/>
    </source>
</evidence>
<reference evidence="7" key="1">
    <citation type="submission" date="2021-09" db="EMBL/GenBank/DDBJ databases">
        <authorList>
            <person name="Martin H S."/>
        </authorList>
    </citation>
    <scope>NUCLEOTIDE SEQUENCE</scope>
</reference>
<evidence type="ECO:0000256" key="1">
    <source>
        <dbReference type="ARBA" id="ARBA00004123"/>
    </source>
</evidence>
<dbReference type="OrthoDB" id="6162375at2759"/>
<dbReference type="Gene3D" id="1.20.5.490">
    <property type="entry name" value="Single helix bin"/>
    <property type="match status" value="1"/>
</dbReference>
<name>A0A8J2QZG1_9NEOP</name>
<evidence type="ECO:0000256" key="4">
    <source>
        <dbReference type="SAM" id="MobiDB-lite"/>
    </source>
</evidence>
<dbReference type="Pfam" id="PF18437">
    <property type="entry name" value="Nup54_C"/>
    <property type="match status" value="1"/>
</dbReference>
<dbReference type="GO" id="GO:0017056">
    <property type="term" value="F:structural constituent of nuclear pore"/>
    <property type="evidence" value="ECO:0007669"/>
    <property type="project" value="TreeGrafter"/>
</dbReference>
<evidence type="ECO:0000313" key="7">
    <source>
        <dbReference type="EMBL" id="CAG9575642.1"/>
    </source>
</evidence>
<dbReference type="Gene3D" id="1.20.5.170">
    <property type="match status" value="1"/>
</dbReference>
<evidence type="ECO:0000259" key="5">
    <source>
        <dbReference type="Pfam" id="PF13874"/>
    </source>
</evidence>
<keyword evidence="8" id="KW-1185">Reference proteome</keyword>
<comment type="subcellular location">
    <subcellularLocation>
        <location evidence="1">Nucleus</location>
    </subcellularLocation>
</comment>
<dbReference type="GO" id="GO:0044613">
    <property type="term" value="C:nuclear pore central transport channel"/>
    <property type="evidence" value="ECO:0007669"/>
    <property type="project" value="TreeGrafter"/>
</dbReference>
<sequence>MAFSFGSNTTSQSTGFGSAAKPTFSFGSTNTATTSTAGFGGFGTATSASGFGTFGAQTSTTATPFGGIGTATTTAPSLFSGTGFGATAAKPATGFGGGFGTSTFGTGTGFGTGTSTFGNTAPAFGTNTLGSNAFGTGSTFGTSFGSKPSTGFGGFGTLGTNTFGQQQQQQQQQQGPTNANEALVAAVFNCCVFGDERDQVLAKWNLLQAQWGTGQAYYSRNAPPLELNEQNPLCRFKAVGYSKIGGKEDKEGHVALLFNKTEQEIKNNQQTLSTSLAGLLGNKPNLAINIESTKAVSDTKTQVIIYVVDKGANGVHISATELAAFLNNGAAKNALNTAGCSSITPVTRPTPQMLDQYLQTPPPGMDMRLWKQAQADNPDPENYIPVPIIGFSEIKFRSRAQGEEAALQARWLKRAGETLGELRTRRAAAAAALARSAATLHSLKHTLLQVIARQEVAGRVGIPLSPEEEAARARLQELASQLAAPPLYNGRLNELLCAVRLQRSASAGAPLERYQLDPGAQEDVKQFLSLQQKGMAHLLDTARKDLSALNTIAEGMARLVRA</sequence>
<proteinExistence type="predicted"/>
<feature type="compositionally biased region" description="Low complexity" evidence="4">
    <location>
        <begin position="158"/>
        <end position="175"/>
    </location>
</feature>
<feature type="region of interest" description="Disordered" evidence="4">
    <location>
        <begin position="155"/>
        <end position="177"/>
    </location>
</feature>
<dbReference type="GO" id="GO:0036228">
    <property type="term" value="P:protein localization to nuclear inner membrane"/>
    <property type="evidence" value="ECO:0007669"/>
    <property type="project" value="TreeGrafter"/>
</dbReference>
<dbReference type="Pfam" id="PF13874">
    <property type="entry name" value="Nup54"/>
    <property type="match status" value="1"/>
</dbReference>
<dbReference type="EMBL" id="CAKASE010000074">
    <property type="protein sequence ID" value="CAG9575642.1"/>
    <property type="molecule type" value="Genomic_DNA"/>
</dbReference>
<dbReference type="InterPro" id="IPR024864">
    <property type="entry name" value="Nup54/Nup57/Nup44"/>
</dbReference>
<organism evidence="7 8">
    <name type="scientific">Danaus chrysippus</name>
    <name type="common">African queen</name>
    <dbReference type="NCBI Taxonomy" id="151541"/>
    <lineage>
        <taxon>Eukaryota</taxon>
        <taxon>Metazoa</taxon>
        <taxon>Ecdysozoa</taxon>
        <taxon>Arthropoda</taxon>
        <taxon>Hexapoda</taxon>
        <taxon>Insecta</taxon>
        <taxon>Pterygota</taxon>
        <taxon>Neoptera</taxon>
        <taxon>Endopterygota</taxon>
        <taxon>Lepidoptera</taxon>
        <taxon>Glossata</taxon>
        <taxon>Ditrysia</taxon>
        <taxon>Papilionoidea</taxon>
        <taxon>Nymphalidae</taxon>
        <taxon>Danainae</taxon>
        <taxon>Danaini</taxon>
        <taxon>Danaina</taxon>
        <taxon>Danaus</taxon>
        <taxon>Anosia</taxon>
    </lineage>
</organism>
<dbReference type="PANTHER" id="PTHR13000">
    <property type="entry name" value="NUCLEOPORIN P54"/>
    <property type="match status" value="1"/>
</dbReference>
<keyword evidence="3" id="KW-0539">Nucleus</keyword>
<dbReference type="AlphaFoldDB" id="A0A8J2QZG1"/>
<evidence type="ECO:0000313" key="8">
    <source>
        <dbReference type="Proteomes" id="UP000789524"/>
    </source>
</evidence>
<dbReference type="GO" id="GO:0006999">
    <property type="term" value="P:nuclear pore organization"/>
    <property type="evidence" value="ECO:0007669"/>
    <property type="project" value="TreeGrafter"/>
</dbReference>
<feature type="domain" description="Nup54 C-terminal interacting" evidence="6">
    <location>
        <begin position="514"/>
        <end position="552"/>
    </location>
</feature>
<protein>
    <submittedName>
        <fullName evidence="7">(African queen) hypothetical protein</fullName>
    </submittedName>
</protein>
<feature type="domain" description="Nucleoporin Nup54 alpha-helical" evidence="5">
    <location>
        <begin position="361"/>
        <end position="497"/>
    </location>
</feature>
<dbReference type="InterPro" id="IPR040985">
    <property type="entry name" value="Nup54_C"/>
</dbReference>